<sequence>MSDRLWVRKFTPTRKLPIITVIIPLLALTLWGCSLVGITPTPTLVQQALTIQIKEIHQQLKLQSDFARSPQSFKITRVAISNMEPIMINNLQGFKVEGTYNLSVKFSDRWWREQQNRFQIYLQRQAQGRIWRLARLENQTNRWSTVPIPHRRF</sequence>
<dbReference type="RefSeq" id="WP_006622818.1">
    <property type="nucleotide sequence ID" value="NZ_FO818640.1"/>
</dbReference>
<evidence type="ECO:0000313" key="3">
    <source>
        <dbReference type="Proteomes" id="UP000032946"/>
    </source>
</evidence>
<feature type="transmembrane region" description="Helical" evidence="1">
    <location>
        <begin position="16"/>
        <end position="38"/>
    </location>
</feature>
<keyword evidence="1" id="KW-1133">Transmembrane helix</keyword>
<protein>
    <submittedName>
        <fullName evidence="2">Uncharacterized protein</fullName>
    </submittedName>
</protein>
<dbReference type="EMBL" id="FO818640">
    <property type="protein sequence ID" value="CDM98222.1"/>
    <property type="molecule type" value="Genomic_DNA"/>
</dbReference>
<reference evidence="2 3" key="1">
    <citation type="submission" date="2014-02" db="EMBL/GenBank/DDBJ databases">
        <authorList>
            <person name="Genoscope - CEA"/>
        </authorList>
    </citation>
    <scope>NUCLEOTIDE SEQUENCE [LARGE SCALE GENOMIC DNA]</scope>
    <source>
        <strain evidence="2 3">PCC 8005</strain>
    </source>
</reference>
<name>A0A9P1P1Q3_9CYAN</name>
<keyword evidence="3" id="KW-1185">Reference proteome</keyword>
<dbReference type="Proteomes" id="UP000032946">
    <property type="component" value="Chromosome"/>
</dbReference>
<organism evidence="2 3">
    <name type="scientific">Limnospira indica PCC 8005</name>
    <dbReference type="NCBI Taxonomy" id="376219"/>
    <lineage>
        <taxon>Bacteria</taxon>
        <taxon>Bacillati</taxon>
        <taxon>Cyanobacteriota</taxon>
        <taxon>Cyanophyceae</taxon>
        <taxon>Oscillatoriophycideae</taxon>
        <taxon>Oscillatoriales</taxon>
        <taxon>Sirenicapillariaceae</taxon>
        <taxon>Limnospira</taxon>
    </lineage>
</organism>
<keyword evidence="1" id="KW-0472">Membrane</keyword>
<keyword evidence="1" id="KW-0812">Transmembrane</keyword>
<dbReference type="AlphaFoldDB" id="A0A9P1P1Q3"/>
<accession>A0A9P1P1Q3</accession>
<gene>
    <name evidence="2" type="ORF">ARTHRO_60823</name>
</gene>
<proteinExistence type="predicted"/>
<evidence type="ECO:0000256" key="1">
    <source>
        <dbReference type="SAM" id="Phobius"/>
    </source>
</evidence>
<evidence type="ECO:0000313" key="2">
    <source>
        <dbReference type="EMBL" id="CDM98222.1"/>
    </source>
</evidence>